<evidence type="ECO:0000256" key="4">
    <source>
        <dbReference type="SAM" id="MobiDB-lite"/>
    </source>
</evidence>
<dbReference type="Pfam" id="PF13432">
    <property type="entry name" value="TPR_16"/>
    <property type="match status" value="1"/>
</dbReference>
<feature type="chain" id="PRO_5018026601" evidence="5">
    <location>
        <begin position="20"/>
        <end position="178"/>
    </location>
</feature>
<dbReference type="InterPro" id="IPR013105">
    <property type="entry name" value="TPR_2"/>
</dbReference>
<dbReference type="AlphaFoldDB" id="A0A3M0M820"/>
<feature type="repeat" description="TPR" evidence="3">
    <location>
        <begin position="126"/>
        <end position="159"/>
    </location>
</feature>
<dbReference type="EMBL" id="QOKZ01000006">
    <property type="protein sequence ID" value="RMC33876.1"/>
    <property type="molecule type" value="Genomic_DNA"/>
</dbReference>
<feature type="compositionally biased region" description="Basic and acidic residues" evidence="4">
    <location>
        <begin position="159"/>
        <end position="171"/>
    </location>
</feature>
<dbReference type="Gene3D" id="1.25.40.10">
    <property type="entry name" value="Tetratricopeptide repeat domain"/>
    <property type="match status" value="1"/>
</dbReference>
<dbReference type="Proteomes" id="UP000273516">
    <property type="component" value="Unassembled WGS sequence"/>
</dbReference>
<evidence type="ECO:0000256" key="3">
    <source>
        <dbReference type="PROSITE-ProRule" id="PRU00339"/>
    </source>
</evidence>
<evidence type="ECO:0000256" key="5">
    <source>
        <dbReference type="SAM" id="SignalP"/>
    </source>
</evidence>
<evidence type="ECO:0000256" key="2">
    <source>
        <dbReference type="ARBA" id="ARBA00022803"/>
    </source>
</evidence>
<dbReference type="Pfam" id="PF07719">
    <property type="entry name" value="TPR_2"/>
    <property type="match status" value="1"/>
</dbReference>
<dbReference type="SUPFAM" id="SSF48452">
    <property type="entry name" value="TPR-like"/>
    <property type="match status" value="1"/>
</dbReference>
<dbReference type="GO" id="GO:0051879">
    <property type="term" value="F:Hsp90 protein binding"/>
    <property type="evidence" value="ECO:0007669"/>
    <property type="project" value="TreeGrafter"/>
</dbReference>
<dbReference type="PANTHER" id="PTHR22904">
    <property type="entry name" value="TPR REPEAT CONTAINING PROTEIN"/>
    <property type="match status" value="1"/>
</dbReference>
<comment type="caution">
    <text evidence="6">The sequence shown here is derived from an EMBL/GenBank/DDBJ whole genome shotgun (WGS) entry which is preliminary data.</text>
</comment>
<dbReference type="OrthoDB" id="9815010at2"/>
<keyword evidence="5" id="KW-0732">Signal</keyword>
<sequence length="178" mass="19421">MRAIIACAILLWTGFSAMAQDADMDRLFAQLARPDNDAWRIAETDILREWSKSGSPAMDLLLKRGEEALDMGDLDAAIGHLTALTDHAPDFAAGWQARAAAFAAAGYFGPAAADLARTLELEPRHFAALTQLGVILEEMEDYEGALAAYRESLKIHPHQQEARDGVARLEKQQTGTDI</sequence>
<organism evidence="6 7">
    <name type="scientific">Paracoccus alkanivorans</name>
    <dbReference type="NCBI Taxonomy" id="2116655"/>
    <lineage>
        <taxon>Bacteria</taxon>
        <taxon>Pseudomonadati</taxon>
        <taxon>Pseudomonadota</taxon>
        <taxon>Alphaproteobacteria</taxon>
        <taxon>Rhodobacterales</taxon>
        <taxon>Paracoccaceae</taxon>
        <taxon>Paracoccus</taxon>
    </lineage>
</organism>
<keyword evidence="2 3" id="KW-0802">TPR repeat</keyword>
<dbReference type="InterPro" id="IPR011990">
    <property type="entry name" value="TPR-like_helical_dom_sf"/>
</dbReference>
<protein>
    <submittedName>
        <fullName evidence="6">Tetratricopeptide repeat protein</fullName>
    </submittedName>
</protein>
<dbReference type="PROSITE" id="PS50005">
    <property type="entry name" value="TPR"/>
    <property type="match status" value="1"/>
</dbReference>
<feature type="signal peptide" evidence="5">
    <location>
        <begin position="1"/>
        <end position="19"/>
    </location>
</feature>
<proteinExistence type="predicted"/>
<evidence type="ECO:0000313" key="7">
    <source>
        <dbReference type="Proteomes" id="UP000273516"/>
    </source>
</evidence>
<accession>A0A3M0M820</accession>
<evidence type="ECO:0000256" key="1">
    <source>
        <dbReference type="ARBA" id="ARBA00022737"/>
    </source>
</evidence>
<dbReference type="SMART" id="SM00028">
    <property type="entry name" value="TPR"/>
    <property type="match status" value="3"/>
</dbReference>
<evidence type="ECO:0000313" key="6">
    <source>
        <dbReference type="EMBL" id="RMC33876.1"/>
    </source>
</evidence>
<dbReference type="PANTHER" id="PTHR22904:SF523">
    <property type="entry name" value="STRESS-INDUCED-PHOSPHOPROTEIN 1"/>
    <property type="match status" value="1"/>
</dbReference>
<feature type="region of interest" description="Disordered" evidence="4">
    <location>
        <begin position="159"/>
        <end position="178"/>
    </location>
</feature>
<reference evidence="6 7" key="1">
    <citation type="submission" date="2018-07" db="EMBL/GenBank/DDBJ databases">
        <authorList>
            <person name="Zhang Y."/>
            <person name="Wang L."/>
            <person name="Ma S."/>
        </authorList>
    </citation>
    <scope>NUCLEOTIDE SEQUENCE [LARGE SCALE GENOMIC DNA]</scope>
    <source>
        <strain evidence="6 7">4-2</strain>
    </source>
</reference>
<dbReference type="InterPro" id="IPR019734">
    <property type="entry name" value="TPR_rpt"/>
</dbReference>
<gene>
    <name evidence="6" type="ORF">C9E81_16445</name>
</gene>
<name>A0A3M0M820_9RHOB</name>
<keyword evidence="1" id="KW-0677">Repeat</keyword>
<keyword evidence="7" id="KW-1185">Reference proteome</keyword>